<evidence type="ECO:0000313" key="3">
    <source>
        <dbReference type="Proteomes" id="UP000321389"/>
    </source>
</evidence>
<dbReference type="GO" id="GO:0016301">
    <property type="term" value="F:kinase activity"/>
    <property type="evidence" value="ECO:0007669"/>
    <property type="project" value="UniProtKB-KW"/>
</dbReference>
<sequence>MSEIAHLAATVFRRAAGRSRFVVGIAGPPGAGKSTLAEALLPLLPDGSAAVVPMDGFHYDNAVLDERGLRARKGAPETFDFDGLHVLLSRLAAGEAEVAVPLFDRAADLARAGAAIIAPAVRFILVEGNYLLLDEAPWTQLAPLLDHTVFLEVDESELERRLVQRWLDHGHDAEAARQRALSNDIPNARRVAERRRTADLVLRL</sequence>
<keyword evidence="2" id="KW-0418">Kinase</keyword>
<reference evidence="2" key="1">
    <citation type="submission" date="2020-04" db="EMBL/GenBank/DDBJ databases">
        <title>Nitratireductor sp. nov. isolated from mangrove soil.</title>
        <authorList>
            <person name="Ye Y."/>
        </authorList>
    </citation>
    <scope>NUCLEOTIDE SEQUENCE</scope>
    <source>
        <strain evidence="2">SY7</strain>
    </source>
</reference>
<dbReference type="Gene3D" id="3.40.50.300">
    <property type="entry name" value="P-loop containing nucleotide triphosphate hydrolases"/>
    <property type="match status" value="1"/>
</dbReference>
<dbReference type="OrthoDB" id="3192509at2"/>
<dbReference type="AlphaFoldDB" id="A0A5B8KXA8"/>
<dbReference type="SUPFAM" id="SSF52540">
    <property type="entry name" value="P-loop containing nucleoside triphosphate hydrolases"/>
    <property type="match status" value="1"/>
</dbReference>
<dbReference type="Proteomes" id="UP000321389">
    <property type="component" value="Chromosome"/>
</dbReference>
<keyword evidence="3" id="KW-1185">Reference proteome</keyword>
<dbReference type="GO" id="GO:0005524">
    <property type="term" value="F:ATP binding"/>
    <property type="evidence" value="ECO:0007669"/>
    <property type="project" value="InterPro"/>
</dbReference>
<dbReference type="InterPro" id="IPR006083">
    <property type="entry name" value="PRK/URK"/>
</dbReference>
<accession>A0A5B8KXA8</accession>
<gene>
    <name evidence="2" type="ORF">FQ775_07235</name>
</gene>
<dbReference type="PANTHER" id="PTHR10285">
    <property type="entry name" value="URIDINE KINASE"/>
    <property type="match status" value="1"/>
</dbReference>
<keyword evidence="2" id="KW-0808">Transferase</keyword>
<dbReference type="KEGG" id="niy:FQ775_07235"/>
<dbReference type="NCBIfam" id="NF006746">
    <property type="entry name" value="PRK09270.1-5"/>
    <property type="match status" value="1"/>
</dbReference>
<feature type="domain" description="Phosphoribulokinase/uridine kinase" evidence="1">
    <location>
        <begin position="22"/>
        <end position="183"/>
    </location>
</feature>
<organism evidence="2 3">
    <name type="scientific">Nitratireductor mangrovi</name>
    <dbReference type="NCBI Taxonomy" id="2599600"/>
    <lineage>
        <taxon>Bacteria</taxon>
        <taxon>Pseudomonadati</taxon>
        <taxon>Pseudomonadota</taxon>
        <taxon>Alphaproteobacteria</taxon>
        <taxon>Hyphomicrobiales</taxon>
        <taxon>Phyllobacteriaceae</taxon>
        <taxon>Nitratireductor</taxon>
    </lineage>
</organism>
<name>A0A5B8KXA8_9HYPH</name>
<evidence type="ECO:0000259" key="1">
    <source>
        <dbReference type="Pfam" id="PF00485"/>
    </source>
</evidence>
<dbReference type="Pfam" id="PF00485">
    <property type="entry name" value="PRK"/>
    <property type="match status" value="1"/>
</dbReference>
<protein>
    <submittedName>
        <fullName evidence="2">Nucleoside/nucleotide kinase family protein</fullName>
    </submittedName>
</protein>
<dbReference type="RefSeq" id="WP_146298841.1">
    <property type="nucleotide sequence ID" value="NZ_CP042301.2"/>
</dbReference>
<evidence type="ECO:0000313" key="2">
    <source>
        <dbReference type="EMBL" id="QDZ00192.1"/>
    </source>
</evidence>
<dbReference type="InterPro" id="IPR027417">
    <property type="entry name" value="P-loop_NTPase"/>
</dbReference>
<dbReference type="EMBL" id="CP042301">
    <property type="protein sequence ID" value="QDZ00192.1"/>
    <property type="molecule type" value="Genomic_DNA"/>
</dbReference>
<proteinExistence type="predicted"/>